<dbReference type="Proteomes" id="UP000295146">
    <property type="component" value="Unassembled WGS sequence"/>
</dbReference>
<feature type="transmembrane region" description="Helical" evidence="1">
    <location>
        <begin position="76"/>
        <end position="97"/>
    </location>
</feature>
<keyword evidence="1" id="KW-0472">Membrane</keyword>
<dbReference type="AlphaFoldDB" id="A0A4V3GE47"/>
<evidence type="ECO:0000313" key="3">
    <source>
        <dbReference type="EMBL" id="TDW54653.1"/>
    </source>
</evidence>
<dbReference type="Pfam" id="PF00561">
    <property type="entry name" value="Abhydrolase_1"/>
    <property type="match status" value="1"/>
</dbReference>
<sequence>MGSRRIVAGAHVLLAALHIYWATGATWPAPDERSLSRAVLGVQVSFAPQMVLPLAVLHLLLAFAVLRSDRSAAARVVVAGLAAGLAARAALGLVWIFTSAGTAFFWLNLLLYTPACIALCAADVRLLRMRWLKAAVVAGPVAVVTVVALVAYVYEPGQQLHPTASADSRYVDTALARFHYLQRGTGSPVVLLAPGASPASAWDAELAALAHDHTVYAVDLPGQGETRLHNEQFAFDLDGMTDALGQFLDALQLQQVVLGGNSWSGGWGLAYAQQHPDRVSKLVLLAPSGLDEPDVWSWEMLKQPLVGEALAKLAANRSMVESAVRGLFVHQNLVTSQLVDSMWVPGTYRDNVRSMYALERGLDWSVTEKALPFTRQPTLVLWGDHDTVLPVAQAARFGELLPNATVRVLPGCGHALTVDCADDVTPLIAAFLR</sequence>
<evidence type="ECO:0000259" key="2">
    <source>
        <dbReference type="Pfam" id="PF00561"/>
    </source>
</evidence>
<name>A0A4V3GE47_9ACTN</name>
<dbReference type="SUPFAM" id="SSF53474">
    <property type="entry name" value="alpha/beta-Hydrolases"/>
    <property type="match status" value="1"/>
</dbReference>
<dbReference type="PANTHER" id="PTHR46438:SF11">
    <property type="entry name" value="LIPASE-RELATED"/>
    <property type="match status" value="1"/>
</dbReference>
<keyword evidence="1" id="KW-0812">Transmembrane</keyword>
<protein>
    <submittedName>
        <fullName evidence="3">4,5:9,10-diseco-3-hydroxy-5,9, 17-trioxoandrosta-1(10),2-diene-4-oate hydrolase</fullName>
    </submittedName>
</protein>
<dbReference type="InterPro" id="IPR000073">
    <property type="entry name" value="AB_hydrolase_1"/>
</dbReference>
<dbReference type="EMBL" id="SODP01000005">
    <property type="protein sequence ID" value="TDW54653.1"/>
    <property type="molecule type" value="Genomic_DNA"/>
</dbReference>
<keyword evidence="4" id="KW-1185">Reference proteome</keyword>
<dbReference type="PRINTS" id="PR00111">
    <property type="entry name" value="ABHYDROLASE"/>
</dbReference>
<evidence type="ECO:0000313" key="4">
    <source>
        <dbReference type="Proteomes" id="UP000295146"/>
    </source>
</evidence>
<feature type="domain" description="AB hydrolase-1" evidence="2">
    <location>
        <begin position="188"/>
        <end position="416"/>
    </location>
</feature>
<dbReference type="InterPro" id="IPR029058">
    <property type="entry name" value="AB_hydrolase_fold"/>
</dbReference>
<dbReference type="PANTHER" id="PTHR46438">
    <property type="entry name" value="ALPHA/BETA-HYDROLASES SUPERFAMILY PROTEIN"/>
    <property type="match status" value="1"/>
</dbReference>
<dbReference type="InterPro" id="IPR025058">
    <property type="entry name" value="DUF3995"/>
</dbReference>
<dbReference type="Gene3D" id="3.40.50.1820">
    <property type="entry name" value="alpha/beta hydrolase"/>
    <property type="match status" value="1"/>
</dbReference>
<dbReference type="GO" id="GO:0016787">
    <property type="term" value="F:hydrolase activity"/>
    <property type="evidence" value="ECO:0007669"/>
    <property type="project" value="UniProtKB-KW"/>
</dbReference>
<dbReference type="Pfam" id="PF13160">
    <property type="entry name" value="DUF3995"/>
    <property type="match status" value="1"/>
</dbReference>
<gene>
    <name evidence="3" type="ORF">EV653_7972</name>
</gene>
<feature type="transmembrane region" description="Helical" evidence="1">
    <location>
        <begin position="103"/>
        <end position="122"/>
    </location>
</feature>
<feature type="transmembrane region" description="Helical" evidence="1">
    <location>
        <begin position="40"/>
        <end position="64"/>
    </location>
</feature>
<reference evidence="3 4" key="1">
    <citation type="submission" date="2019-03" db="EMBL/GenBank/DDBJ databases">
        <title>Genomic Encyclopedia of Type Strains, Phase III (KMG-III): the genomes of soil and plant-associated and newly described type strains.</title>
        <authorList>
            <person name="Whitman W."/>
        </authorList>
    </citation>
    <scope>NUCLEOTIDE SEQUENCE [LARGE SCALE GENOMIC DNA]</scope>
    <source>
        <strain evidence="3 4">VKM Ac-2573</strain>
    </source>
</reference>
<dbReference type="RefSeq" id="WP_166679704.1">
    <property type="nucleotide sequence ID" value="NZ_SODP01000005.1"/>
</dbReference>
<keyword evidence="1" id="KW-1133">Transmembrane helix</keyword>
<accession>A0A4V3GE47</accession>
<evidence type="ECO:0000256" key="1">
    <source>
        <dbReference type="SAM" id="Phobius"/>
    </source>
</evidence>
<feature type="transmembrane region" description="Helical" evidence="1">
    <location>
        <begin position="134"/>
        <end position="154"/>
    </location>
</feature>
<comment type="caution">
    <text evidence="3">The sequence shown here is derived from an EMBL/GenBank/DDBJ whole genome shotgun (WGS) entry which is preliminary data.</text>
</comment>
<proteinExistence type="predicted"/>
<organism evidence="3 4">
    <name type="scientific">Kribbella pratensis</name>
    <dbReference type="NCBI Taxonomy" id="2512112"/>
    <lineage>
        <taxon>Bacteria</taxon>
        <taxon>Bacillati</taxon>
        <taxon>Actinomycetota</taxon>
        <taxon>Actinomycetes</taxon>
        <taxon>Propionibacteriales</taxon>
        <taxon>Kribbellaceae</taxon>
        <taxon>Kribbella</taxon>
    </lineage>
</organism>
<keyword evidence="3" id="KW-0378">Hydrolase</keyword>